<dbReference type="PRINTS" id="PR00625">
    <property type="entry name" value="JDOMAIN"/>
</dbReference>
<dbReference type="InterPro" id="IPR008971">
    <property type="entry name" value="HSP40/DnaJ_pept-bd"/>
</dbReference>
<evidence type="ECO:0000256" key="2">
    <source>
        <dbReference type="SAM" id="MobiDB-lite"/>
    </source>
</evidence>
<keyword evidence="1" id="KW-0143">Chaperone</keyword>
<sequence>MEFKDYYQTLGVARTATEDEIRKSYRRLARKYHPDVSKEADAEARMKEVNEAYAVLSDPEKRAAYDSLGQSRQAGQDFRPPPGWDTGFEFSGMGGASGEAADFSEFFAQMFGRAGHQAGQRTARGFGGRGGRGEDHHARIVIDLDDAWAGSTRQLTLRMPQRDADGRVVLAERTLNVKIPAGVRAGQMIRLAGQGSPGVGGGPAGDLYLEVNFNPHARFRVNGRDVHLDLPLAPWEAALGATITIPLPAGQKVNVRIPPGAQSGRVMKVSGKGIPGKPAGDLYLNLQIMLPEADSAQAKSLYETMARELPFDPRAGWGSDDGQTNGSQAR</sequence>
<keyword evidence="5" id="KW-1185">Reference proteome</keyword>
<dbReference type="InterPro" id="IPR002939">
    <property type="entry name" value="DnaJ_C"/>
</dbReference>
<feature type="region of interest" description="Disordered" evidence="2">
    <location>
        <begin position="311"/>
        <end position="330"/>
    </location>
</feature>
<dbReference type="InterPro" id="IPR001623">
    <property type="entry name" value="DnaJ_domain"/>
</dbReference>
<dbReference type="Proteomes" id="UP001574673">
    <property type="component" value="Unassembled WGS sequence"/>
</dbReference>
<reference evidence="5" key="1">
    <citation type="submission" date="2024-06" db="EMBL/GenBank/DDBJ databases">
        <title>Radixoralia hellwigii gen. nov., sp nov., isolated from a root canal in the human oral cavity.</title>
        <authorList>
            <person name="Bartsch S."/>
            <person name="Wittmer A."/>
            <person name="Schulz A.-K."/>
            <person name="Neumann-Schaal M."/>
            <person name="Wolf J."/>
            <person name="Gronow S."/>
            <person name="Tennert C."/>
            <person name="Haecker G."/>
            <person name="Cieplik F."/>
            <person name="Al-Ahmad A."/>
        </authorList>
    </citation>
    <scope>NUCLEOTIDE SEQUENCE [LARGE SCALE GENOMIC DNA]</scope>
    <source>
        <strain evidence="5">Wk13</strain>
    </source>
</reference>
<dbReference type="Pfam" id="PF00226">
    <property type="entry name" value="DnaJ"/>
    <property type="match status" value="1"/>
</dbReference>
<dbReference type="EMBL" id="JBEUWX010000002">
    <property type="protein sequence ID" value="MFA9950207.1"/>
    <property type="molecule type" value="Genomic_DNA"/>
</dbReference>
<dbReference type="PROSITE" id="PS50076">
    <property type="entry name" value="DNAJ_2"/>
    <property type="match status" value="1"/>
</dbReference>
<dbReference type="SUPFAM" id="SSF49493">
    <property type="entry name" value="HSP40/DnaJ peptide-binding domain"/>
    <property type="match status" value="2"/>
</dbReference>
<dbReference type="RefSeq" id="WP_418891278.1">
    <property type="nucleotide sequence ID" value="NZ_JBEUWX010000002.1"/>
</dbReference>
<gene>
    <name evidence="4" type="ORF">ABCS64_07730</name>
</gene>
<protein>
    <submittedName>
        <fullName evidence="4">DnaJ C-terminal domain-containing protein</fullName>
    </submittedName>
</protein>
<evidence type="ECO:0000259" key="3">
    <source>
        <dbReference type="PROSITE" id="PS50076"/>
    </source>
</evidence>
<dbReference type="Pfam" id="PF01556">
    <property type="entry name" value="DnaJ_C"/>
    <property type="match status" value="1"/>
</dbReference>
<evidence type="ECO:0000256" key="1">
    <source>
        <dbReference type="ARBA" id="ARBA00023186"/>
    </source>
</evidence>
<feature type="compositionally biased region" description="Polar residues" evidence="2">
    <location>
        <begin position="321"/>
        <end position="330"/>
    </location>
</feature>
<dbReference type="SUPFAM" id="SSF46565">
    <property type="entry name" value="Chaperone J-domain"/>
    <property type="match status" value="1"/>
</dbReference>
<dbReference type="SMART" id="SM00271">
    <property type="entry name" value="DnaJ"/>
    <property type="match status" value="1"/>
</dbReference>
<name>A0ABV4UGA8_9RHOO</name>
<comment type="caution">
    <text evidence="4">The sequence shown here is derived from an EMBL/GenBank/DDBJ whole genome shotgun (WGS) entry which is preliminary data.</text>
</comment>
<feature type="domain" description="J" evidence="3">
    <location>
        <begin position="5"/>
        <end position="69"/>
    </location>
</feature>
<evidence type="ECO:0000313" key="4">
    <source>
        <dbReference type="EMBL" id="MFA9950207.1"/>
    </source>
</evidence>
<evidence type="ECO:0000313" key="5">
    <source>
        <dbReference type="Proteomes" id="UP001574673"/>
    </source>
</evidence>
<proteinExistence type="predicted"/>
<accession>A0ABV4UGA8</accession>
<organism evidence="4 5">
    <name type="scientific">Dentiradicibacter hellwigii</name>
    <dbReference type="NCBI Taxonomy" id="3149053"/>
    <lineage>
        <taxon>Bacteria</taxon>
        <taxon>Pseudomonadati</taxon>
        <taxon>Pseudomonadota</taxon>
        <taxon>Betaproteobacteria</taxon>
        <taxon>Rhodocyclales</taxon>
        <taxon>Rhodocyclaceae</taxon>
        <taxon>Dentiradicibacter</taxon>
    </lineage>
</organism>
<dbReference type="CDD" id="cd10747">
    <property type="entry name" value="DnaJ_C"/>
    <property type="match status" value="1"/>
</dbReference>
<dbReference type="InterPro" id="IPR036869">
    <property type="entry name" value="J_dom_sf"/>
</dbReference>
<dbReference type="PANTHER" id="PTHR43096:SF52">
    <property type="entry name" value="DNAJ HOMOLOG 1, MITOCHONDRIAL-RELATED"/>
    <property type="match status" value="1"/>
</dbReference>
<dbReference type="Gene3D" id="1.10.287.110">
    <property type="entry name" value="DnaJ domain"/>
    <property type="match status" value="1"/>
</dbReference>
<dbReference type="Gene3D" id="2.60.260.20">
    <property type="entry name" value="Urease metallochaperone UreE, N-terminal domain"/>
    <property type="match status" value="2"/>
</dbReference>
<dbReference type="PANTHER" id="PTHR43096">
    <property type="entry name" value="DNAJ HOMOLOG 1, MITOCHONDRIAL-RELATED"/>
    <property type="match status" value="1"/>
</dbReference>
<feature type="region of interest" description="Disordered" evidence="2">
    <location>
        <begin position="67"/>
        <end position="86"/>
    </location>
</feature>
<dbReference type="CDD" id="cd06257">
    <property type="entry name" value="DnaJ"/>
    <property type="match status" value="1"/>
</dbReference>